<dbReference type="InterPro" id="IPR012938">
    <property type="entry name" value="Glc/Sorbosone_DH"/>
</dbReference>
<evidence type="ECO:0000313" key="3">
    <source>
        <dbReference type="EMBL" id="VYU51660.1"/>
    </source>
</evidence>
<dbReference type="InterPro" id="IPR011042">
    <property type="entry name" value="6-blade_b-propeller_TolB-like"/>
</dbReference>
<dbReference type="RefSeq" id="WP_156705833.1">
    <property type="nucleotide sequence ID" value="NZ_CACRUX010000101.1"/>
</dbReference>
<gene>
    <name evidence="3" type="primary">gdhB</name>
    <name evidence="3" type="ORF">VRLFYP33_02332</name>
</gene>
<evidence type="ECO:0000256" key="1">
    <source>
        <dbReference type="SAM" id="SignalP"/>
    </source>
</evidence>
<keyword evidence="1" id="KW-0732">Signal</keyword>
<dbReference type="AlphaFoldDB" id="A0A6N3FIB6"/>
<keyword evidence="3" id="KW-0560">Oxidoreductase</keyword>
<dbReference type="SUPFAM" id="SSF50952">
    <property type="entry name" value="Soluble quinoprotein glucose dehydrogenase"/>
    <property type="match status" value="1"/>
</dbReference>
<dbReference type="NCBIfam" id="TIGR03606">
    <property type="entry name" value="non_repeat_PQQ"/>
    <property type="match status" value="1"/>
</dbReference>
<dbReference type="InterPro" id="IPR019893">
    <property type="entry name" value="SndH-like"/>
</dbReference>
<dbReference type="Pfam" id="PF07995">
    <property type="entry name" value="GSDH"/>
    <property type="match status" value="2"/>
</dbReference>
<feature type="domain" description="Glucose/Sorbosone dehydrogenase" evidence="2">
    <location>
        <begin position="349"/>
        <end position="439"/>
    </location>
</feature>
<dbReference type="InterPro" id="IPR011041">
    <property type="entry name" value="Quinoprot_gluc/sorb_DH_b-prop"/>
</dbReference>
<protein>
    <submittedName>
        <fullName evidence="3">Quinoprotein glucose dehydrogenase B</fullName>
        <ecNumber evidence="3">1.1.5.2</ecNumber>
    </submittedName>
</protein>
<dbReference type="PANTHER" id="PTHR19328:SF13">
    <property type="entry name" value="HIPL1 PROTEIN"/>
    <property type="match status" value="1"/>
</dbReference>
<sequence length="470" mass="51532">MKKLAAKVLCGLFAITATAGFSMVAEAAHGDKVNIAAPFKATVLVDGLGSPWEFLWGPDNSLWVTERQAKSISKVDPKTGKHKVLYTFNNAVAAPPHQGVLGLALDPQFLKGNNYVYTAYTYEVNGEKHARIVRMTYDPKTETLRDETAILDNLPASVDHNSGRLRFGPDGKLYYTIGDQGNNQGTRVAKEIQAQMLPTAEQVAANDYSLYPGKILRLNADGSIPSDNPVLNGVQSHVYAYGFRNTQGLAFVGDKLFATEHGPSTDDELNLIEKGGNYGWPYVAGYRDNESYVYANYSQASKELQAKFDSNNIPAGVPTQLETDFNAPNLKDPLKSFNVVRNGYDFADETYAPLYYVGWPTIAPSSVAYYPADGKITEWQNSLLITTLKNGAIYRVKLDGKSEQVQGDVEKLFKTNNRYRNVLVSPDTTKIYVATDNGGNALGKDGKPITEMENKGAIIVIEYTGDKTGK</sequence>
<feature type="signal peptide" evidence="1">
    <location>
        <begin position="1"/>
        <end position="19"/>
    </location>
</feature>
<name>A0A6N3FIB6_9FIRM</name>
<feature type="chain" id="PRO_5039499412" evidence="1">
    <location>
        <begin position="20"/>
        <end position="470"/>
    </location>
</feature>
<dbReference type="EMBL" id="CACRUX010000101">
    <property type="protein sequence ID" value="VYU51660.1"/>
    <property type="molecule type" value="Genomic_DNA"/>
</dbReference>
<dbReference type="PANTHER" id="PTHR19328">
    <property type="entry name" value="HEDGEHOG-INTERACTING PROTEIN"/>
    <property type="match status" value="1"/>
</dbReference>
<dbReference type="GO" id="GO:0008876">
    <property type="term" value="F:quinoprotein glucose dehydrogenase activity"/>
    <property type="evidence" value="ECO:0007669"/>
    <property type="project" value="UniProtKB-EC"/>
</dbReference>
<reference evidence="3" key="1">
    <citation type="submission" date="2019-11" db="EMBL/GenBank/DDBJ databases">
        <authorList>
            <person name="Feng L."/>
        </authorList>
    </citation>
    <scope>NUCLEOTIDE SEQUENCE</scope>
    <source>
        <strain evidence="3">VrattiLFYP33</strain>
    </source>
</reference>
<organism evidence="3">
    <name type="scientific">Veillonella ratti</name>
    <dbReference type="NCBI Taxonomy" id="103892"/>
    <lineage>
        <taxon>Bacteria</taxon>
        <taxon>Bacillati</taxon>
        <taxon>Bacillota</taxon>
        <taxon>Negativicutes</taxon>
        <taxon>Veillonellales</taxon>
        <taxon>Veillonellaceae</taxon>
        <taxon>Veillonella</taxon>
    </lineage>
</organism>
<accession>A0A6N3FIB6</accession>
<dbReference type="EC" id="1.1.5.2" evidence="3"/>
<proteinExistence type="predicted"/>
<evidence type="ECO:0000259" key="2">
    <source>
        <dbReference type="Pfam" id="PF07995"/>
    </source>
</evidence>
<dbReference type="Gene3D" id="2.120.10.30">
    <property type="entry name" value="TolB, C-terminal domain"/>
    <property type="match status" value="1"/>
</dbReference>
<feature type="domain" description="Glucose/Sorbosone dehydrogenase" evidence="2">
    <location>
        <begin position="50"/>
        <end position="287"/>
    </location>
</feature>